<evidence type="ECO:0000256" key="1">
    <source>
        <dbReference type="ARBA" id="ARBA00004651"/>
    </source>
</evidence>
<keyword evidence="6 7" id="KW-0472">Membrane</keyword>
<feature type="transmembrane region" description="Helical" evidence="7">
    <location>
        <begin position="32"/>
        <end position="56"/>
    </location>
</feature>
<keyword evidence="5 7" id="KW-1133">Transmembrane helix</keyword>
<evidence type="ECO:0000313" key="8">
    <source>
        <dbReference type="EMBL" id="WFD09341.1"/>
    </source>
</evidence>
<dbReference type="PANTHER" id="PTHR42770:SF15">
    <property type="entry name" value="GLUTAMATE_GAMMA-AMINOBUTYRATE ANTIPORTER-RELATED"/>
    <property type="match status" value="1"/>
</dbReference>
<keyword evidence="2" id="KW-0813">Transport</keyword>
<feature type="transmembrane region" description="Helical" evidence="7">
    <location>
        <begin position="123"/>
        <end position="141"/>
    </location>
</feature>
<reference evidence="8 9" key="1">
    <citation type="submission" date="2023-03" db="EMBL/GenBank/DDBJ databases">
        <title>Complete genome sequence of Tepidibacter sp. SWIR-1, isolated from a deep-sea hydrothermal vent.</title>
        <authorList>
            <person name="Li X."/>
        </authorList>
    </citation>
    <scope>NUCLEOTIDE SEQUENCE [LARGE SCALE GENOMIC DNA]</scope>
    <source>
        <strain evidence="8 9">SWIR-1</strain>
    </source>
</reference>
<evidence type="ECO:0000256" key="7">
    <source>
        <dbReference type="SAM" id="Phobius"/>
    </source>
</evidence>
<proteinExistence type="predicted"/>
<dbReference type="InterPro" id="IPR002293">
    <property type="entry name" value="AA/rel_permease1"/>
</dbReference>
<dbReference type="InterPro" id="IPR050367">
    <property type="entry name" value="APC_superfamily"/>
</dbReference>
<evidence type="ECO:0000256" key="6">
    <source>
        <dbReference type="ARBA" id="ARBA00023136"/>
    </source>
</evidence>
<dbReference type="Proteomes" id="UP001222800">
    <property type="component" value="Chromosome"/>
</dbReference>
<evidence type="ECO:0000313" key="9">
    <source>
        <dbReference type="Proteomes" id="UP001222800"/>
    </source>
</evidence>
<comment type="subcellular location">
    <subcellularLocation>
        <location evidence="1">Cell membrane</location>
        <topology evidence="1">Multi-pass membrane protein</topology>
    </subcellularLocation>
</comment>
<protein>
    <submittedName>
        <fullName evidence="8">Amino acid permease</fullName>
    </submittedName>
</protein>
<dbReference type="RefSeq" id="WP_277731266.1">
    <property type="nucleotide sequence ID" value="NZ_CP120733.1"/>
</dbReference>
<sequence length="475" mass="51613">MKKKIGLWDLVFMNVSALFGIRWIAKSTATSFGLGLGAIPAWVVFTFIFFVPAALICAELAATYKSDGGLYEWVKEAYGEKWGFMVSWLNWTAKIFWYSSFLAFFTINMSYTIGKPELASNKMFVLIVSLVLFWVLSFISTRGMGFAKVFTSVGALGSTVPAVLLIVMGFVSVFVFKNEPASTYTVSTLMPKLNMDSLCAISGVMFGLAGAETTANFVTEMDNAEKNFPKAILIAAALVSGLYVVGSVAVTMILPTDQITASEGILVALSTVASTLGIGPWFIKIVAFGISVSVLGAIILYIASPIKMLFGSVRKGIFPQKLTKVNDANIPVNAVIFQAVLVSITLLATNLLPSVDTIYNVLVTMTALTALFPYVILFASYIKLRKTRLNEVRPYQISKNNSKAISIAYMVLTITIAGIVLSAAPVMSTFKENLIYETQMIGGGVLVIVIGLMIWNNFVKRTGFKEGCEEIKKIS</sequence>
<dbReference type="PIRSF" id="PIRSF006060">
    <property type="entry name" value="AA_transporter"/>
    <property type="match status" value="1"/>
</dbReference>
<feature type="transmembrane region" description="Helical" evidence="7">
    <location>
        <begin position="330"/>
        <end position="352"/>
    </location>
</feature>
<feature type="transmembrane region" description="Helical" evidence="7">
    <location>
        <begin position="289"/>
        <end position="310"/>
    </location>
</feature>
<feature type="transmembrane region" description="Helical" evidence="7">
    <location>
        <begin position="434"/>
        <end position="455"/>
    </location>
</feature>
<evidence type="ECO:0000256" key="5">
    <source>
        <dbReference type="ARBA" id="ARBA00022989"/>
    </source>
</evidence>
<name>A0ABY8E8W5_9FIRM</name>
<feature type="transmembrane region" description="Helical" evidence="7">
    <location>
        <begin position="95"/>
        <end position="111"/>
    </location>
</feature>
<evidence type="ECO:0000256" key="2">
    <source>
        <dbReference type="ARBA" id="ARBA00022448"/>
    </source>
</evidence>
<feature type="transmembrane region" description="Helical" evidence="7">
    <location>
        <begin position="6"/>
        <end position="25"/>
    </location>
</feature>
<keyword evidence="3" id="KW-1003">Cell membrane</keyword>
<dbReference type="PANTHER" id="PTHR42770">
    <property type="entry name" value="AMINO ACID TRANSPORTER-RELATED"/>
    <property type="match status" value="1"/>
</dbReference>
<accession>A0ABY8E8W5</accession>
<feature type="transmembrane region" description="Helical" evidence="7">
    <location>
        <begin position="265"/>
        <end position="283"/>
    </location>
</feature>
<keyword evidence="9" id="KW-1185">Reference proteome</keyword>
<feature type="transmembrane region" description="Helical" evidence="7">
    <location>
        <begin position="153"/>
        <end position="176"/>
    </location>
</feature>
<dbReference type="EMBL" id="CP120733">
    <property type="protein sequence ID" value="WFD09341.1"/>
    <property type="molecule type" value="Genomic_DNA"/>
</dbReference>
<feature type="transmembrane region" description="Helical" evidence="7">
    <location>
        <begin position="405"/>
        <end position="428"/>
    </location>
</feature>
<keyword evidence="4 7" id="KW-0812">Transmembrane</keyword>
<dbReference type="Gene3D" id="1.20.1740.10">
    <property type="entry name" value="Amino acid/polyamine transporter I"/>
    <property type="match status" value="1"/>
</dbReference>
<feature type="transmembrane region" description="Helical" evidence="7">
    <location>
        <begin position="231"/>
        <end position="253"/>
    </location>
</feature>
<gene>
    <name evidence="8" type="ORF">P4S50_13205</name>
</gene>
<feature type="transmembrane region" description="Helical" evidence="7">
    <location>
        <begin position="358"/>
        <end position="384"/>
    </location>
</feature>
<evidence type="ECO:0000256" key="3">
    <source>
        <dbReference type="ARBA" id="ARBA00022475"/>
    </source>
</evidence>
<dbReference type="Pfam" id="PF13520">
    <property type="entry name" value="AA_permease_2"/>
    <property type="match status" value="1"/>
</dbReference>
<evidence type="ECO:0000256" key="4">
    <source>
        <dbReference type="ARBA" id="ARBA00022692"/>
    </source>
</evidence>
<organism evidence="8 9">
    <name type="scientific">Tepidibacter hydrothermalis</name>
    <dbReference type="NCBI Taxonomy" id="3036126"/>
    <lineage>
        <taxon>Bacteria</taxon>
        <taxon>Bacillati</taxon>
        <taxon>Bacillota</taxon>
        <taxon>Clostridia</taxon>
        <taxon>Peptostreptococcales</taxon>
        <taxon>Peptostreptococcaceae</taxon>
        <taxon>Tepidibacter</taxon>
    </lineage>
</organism>